<feature type="compositionally biased region" description="Pro residues" evidence="2">
    <location>
        <begin position="127"/>
        <end position="143"/>
    </location>
</feature>
<keyword evidence="4" id="KW-1185">Reference proteome</keyword>
<feature type="coiled-coil region" evidence="1">
    <location>
        <begin position="147"/>
        <end position="233"/>
    </location>
</feature>
<keyword evidence="1" id="KW-0175">Coiled coil</keyword>
<evidence type="ECO:0000313" key="3">
    <source>
        <dbReference type="EMBL" id="CAG8455389.1"/>
    </source>
</evidence>
<evidence type="ECO:0000256" key="2">
    <source>
        <dbReference type="SAM" id="MobiDB-lite"/>
    </source>
</evidence>
<dbReference type="AlphaFoldDB" id="A0A9N8VGU7"/>
<evidence type="ECO:0000313" key="4">
    <source>
        <dbReference type="Proteomes" id="UP000789831"/>
    </source>
</evidence>
<organism evidence="3 4">
    <name type="scientific">Ambispora gerdemannii</name>
    <dbReference type="NCBI Taxonomy" id="144530"/>
    <lineage>
        <taxon>Eukaryota</taxon>
        <taxon>Fungi</taxon>
        <taxon>Fungi incertae sedis</taxon>
        <taxon>Mucoromycota</taxon>
        <taxon>Glomeromycotina</taxon>
        <taxon>Glomeromycetes</taxon>
        <taxon>Archaeosporales</taxon>
        <taxon>Ambisporaceae</taxon>
        <taxon>Ambispora</taxon>
    </lineage>
</organism>
<comment type="caution">
    <text evidence="3">The sequence shown here is derived from an EMBL/GenBank/DDBJ whole genome shotgun (WGS) entry which is preliminary data.</text>
</comment>
<dbReference type="OrthoDB" id="2443830at2759"/>
<dbReference type="Proteomes" id="UP000789831">
    <property type="component" value="Unassembled WGS sequence"/>
</dbReference>
<gene>
    <name evidence="3" type="ORF">AGERDE_LOCUS1966</name>
</gene>
<reference evidence="3" key="1">
    <citation type="submission" date="2021-06" db="EMBL/GenBank/DDBJ databases">
        <authorList>
            <person name="Kallberg Y."/>
            <person name="Tangrot J."/>
            <person name="Rosling A."/>
        </authorList>
    </citation>
    <scope>NUCLEOTIDE SEQUENCE</scope>
    <source>
        <strain evidence="3">MT106</strain>
    </source>
</reference>
<evidence type="ECO:0000256" key="1">
    <source>
        <dbReference type="SAM" id="Coils"/>
    </source>
</evidence>
<name>A0A9N8VGU7_9GLOM</name>
<protein>
    <submittedName>
        <fullName evidence="3">12948_t:CDS:1</fullName>
    </submittedName>
</protein>
<feature type="region of interest" description="Disordered" evidence="2">
    <location>
        <begin position="123"/>
        <end position="147"/>
    </location>
</feature>
<dbReference type="EMBL" id="CAJVPL010000151">
    <property type="protein sequence ID" value="CAG8455389.1"/>
    <property type="molecule type" value="Genomic_DNA"/>
</dbReference>
<proteinExistence type="predicted"/>
<accession>A0A9N8VGU7</accession>
<sequence length="251" mass="29238">MLFIASIIPRESDGTQYKYKPSFATQTNYQELGRRISEEINNLLSSLNSQFSSLFQVQDLNALMETFLSKFFQGYVYSEIQNDLGKQLTINNHEKYRPQKTGNSTENYNWKILLYEFAFKGGSVPNPETPPQNPDAPVNPPSSNPQIKQLQDQAEEIRQLLKSCEEIIKSVEKVKKKKEEEIAQLEEKKKNLDQNDREYNIKSMDIEIQRLKIETAITEAETSRNKIKEKKKTVNWFETWLADCLKKGKEK</sequence>